<proteinExistence type="predicted"/>
<feature type="region of interest" description="Disordered" evidence="1">
    <location>
        <begin position="28"/>
        <end position="50"/>
    </location>
</feature>
<dbReference type="InterPro" id="IPR054363">
    <property type="entry name" value="GH95_cat"/>
</dbReference>
<evidence type="ECO:0000259" key="4">
    <source>
        <dbReference type="Pfam" id="PF21307"/>
    </source>
</evidence>
<dbReference type="InterPro" id="IPR012341">
    <property type="entry name" value="6hp_glycosidase-like_sf"/>
</dbReference>
<feature type="compositionally biased region" description="Low complexity" evidence="1">
    <location>
        <begin position="28"/>
        <end position="40"/>
    </location>
</feature>
<dbReference type="PANTHER" id="PTHR31084:SF0">
    <property type="entry name" value="ALPHA-L-FUCOSIDASE 2"/>
    <property type="match status" value="1"/>
</dbReference>
<feature type="domain" description="Alpha fucosidase A-like C-terminal" evidence="4">
    <location>
        <begin position="1482"/>
        <end position="1543"/>
    </location>
</feature>
<reference evidence="6" key="1">
    <citation type="submission" date="2020-10" db="EMBL/GenBank/DDBJ databases">
        <authorList>
            <person name="Gilroy R."/>
        </authorList>
    </citation>
    <scope>NUCLEOTIDE SEQUENCE</scope>
    <source>
        <strain evidence="6">USAMLcec3-3695</strain>
    </source>
</reference>
<dbReference type="Gene3D" id="1.50.10.10">
    <property type="match status" value="1"/>
</dbReference>
<dbReference type="Proteomes" id="UP000824109">
    <property type="component" value="Unassembled WGS sequence"/>
</dbReference>
<feature type="domain" description="Glycosyl hydrolase family 95 catalytic" evidence="5">
    <location>
        <begin position="1025"/>
        <end position="1480"/>
    </location>
</feature>
<dbReference type="PANTHER" id="PTHR31084">
    <property type="entry name" value="ALPHA-L-FUCOSIDASE 2"/>
    <property type="match status" value="1"/>
</dbReference>
<dbReference type="EMBL" id="DVNB01000062">
    <property type="protein sequence ID" value="HIU57343.1"/>
    <property type="molecule type" value="Genomic_DNA"/>
</dbReference>
<name>A0A9D1MBB7_9FIRM</name>
<reference evidence="6" key="2">
    <citation type="journal article" date="2021" name="PeerJ">
        <title>Extensive microbial diversity within the chicken gut microbiome revealed by metagenomics and culture.</title>
        <authorList>
            <person name="Gilroy R."/>
            <person name="Ravi A."/>
            <person name="Getino M."/>
            <person name="Pursley I."/>
            <person name="Horton D.L."/>
            <person name="Alikhan N.F."/>
            <person name="Baker D."/>
            <person name="Gharbi K."/>
            <person name="Hall N."/>
            <person name="Watson M."/>
            <person name="Adriaenssens E.M."/>
            <person name="Foster-Nyarko E."/>
            <person name="Jarju S."/>
            <person name="Secka A."/>
            <person name="Antonio M."/>
            <person name="Oren A."/>
            <person name="Chaudhuri R.R."/>
            <person name="La Ragione R."/>
            <person name="Hildebrand F."/>
            <person name="Pallen M.J."/>
        </authorList>
    </citation>
    <scope>NUCLEOTIDE SEQUENCE</scope>
    <source>
        <strain evidence="6">USAMLcec3-3695</strain>
    </source>
</reference>
<dbReference type="GO" id="GO:0005975">
    <property type="term" value="P:carbohydrate metabolic process"/>
    <property type="evidence" value="ECO:0007669"/>
    <property type="project" value="InterPro"/>
</dbReference>
<dbReference type="InterPro" id="IPR049053">
    <property type="entry name" value="AFCA-like_C"/>
</dbReference>
<evidence type="ECO:0000313" key="6">
    <source>
        <dbReference type="EMBL" id="HIU57343.1"/>
    </source>
</evidence>
<comment type="caution">
    <text evidence="6">The sequence shown here is derived from an EMBL/GenBank/DDBJ whole genome shotgun (WGS) entry which is preliminary data.</text>
</comment>
<dbReference type="Pfam" id="PF22124">
    <property type="entry name" value="Glyco_hydro_95_cat"/>
    <property type="match status" value="1"/>
</dbReference>
<dbReference type="InterPro" id="IPR008928">
    <property type="entry name" value="6-hairpin_glycosidase_sf"/>
</dbReference>
<dbReference type="Pfam" id="PF14498">
    <property type="entry name" value="Glyco_hyd_65N_2"/>
    <property type="match status" value="1"/>
</dbReference>
<feature type="domain" description="Glycosyl hydrolase family 95 N-terminal" evidence="3">
    <location>
        <begin position="759"/>
        <end position="983"/>
    </location>
</feature>
<accession>A0A9D1MBB7</accession>
<evidence type="ECO:0000313" key="7">
    <source>
        <dbReference type="Proteomes" id="UP000824109"/>
    </source>
</evidence>
<organism evidence="6 7">
    <name type="scientific">Candidatus Ornithomonoglobus merdipullorum</name>
    <dbReference type="NCBI Taxonomy" id="2840895"/>
    <lineage>
        <taxon>Bacteria</taxon>
        <taxon>Bacillati</taxon>
        <taxon>Bacillota</taxon>
        <taxon>Clostridia</taxon>
        <taxon>Candidatus Ornithomonoglobus</taxon>
    </lineage>
</organism>
<dbReference type="GO" id="GO:0004560">
    <property type="term" value="F:alpha-L-fucosidase activity"/>
    <property type="evidence" value="ECO:0007669"/>
    <property type="project" value="TreeGrafter"/>
</dbReference>
<evidence type="ECO:0000259" key="3">
    <source>
        <dbReference type="Pfam" id="PF14498"/>
    </source>
</evidence>
<evidence type="ECO:0000256" key="1">
    <source>
        <dbReference type="SAM" id="MobiDB-lite"/>
    </source>
</evidence>
<evidence type="ECO:0000259" key="5">
    <source>
        <dbReference type="Pfam" id="PF22124"/>
    </source>
</evidence>
<gene>
    <name evidence="6" type="ORF">IAA61_05975</name>
</gene>
<keyword evidence="2" id="KW-0732">Signal</keyword>
<feature type="signal peptide" evidence="2">
    <location>
        <begin position="1"/>
        <end position="23"/>
    </location>
</feature>
<feature type="chain" id="PRO_5038603938" evidence="2">
    <location>
        <begin position="24"/>
        <end position="1550"/>
    </location>
</feature>
<protein>
    <submittedName>
        <fullName evidence="6">Glycoside hydrolase N-terminal domain-containing protein</fullName>
    </submittedName>
</protein>
<dbReference type="Pfam" id="PF21307">
    <property type="entry name" value="Glyco_hydro_95_C"/>
    <property type="match status" value="1"/>
</dbReference>
<sequence length="1550" mass="167442">MKKFVLYALCLAMLCSAAGLPAAAEEADTGTAEITDTPSPEAEEIPAPEMMDEKPLVTEAAPVLPSEEAQEPDPETNMPVELFETVEQSDTGEDRSYGFGESYIVVKDFTTGSLTETEIGSTGFRISTDSSNYNNVVVRNKSSENSGYYPYSDGLPESGWYLFLGSGGNSSVNMKLTLPETVPAGKYIRITYAKPYATNNGSANRSAGNENTMTVDGELIDVEASCEFDAWYTTTIKTTEDVSAIDINLGKWSATAISKIEVVNSADTMELAAEENVSEMYITPDDQTVKYTATVYNSVTTPTGSSEIVAKGTADTAAEVTYSVNGYEGVSIDENGLLTITSAAEPGKVNITAQYGETAKSLELTLMALGAAANVEVFGDEVVTAGESDIRYSALPIADNGTVLPARDTRWEITGGNNGASISADGGLTVPENAEEGVIKIKATLETSEIQQNEISAEFPVTIRTSASADCPYTIQGVTFKNDAADITSANGIDDIIIEKADGASGSYGVVVKTFDENNKMTAIRSLPISGLSDGVQSMDIDLDFDGAAFVKTYITNGSAKVSDDPYSVELTDNGDEITGAVITKNGDGETDADLIIAQYTDGILSKVNITPVTVSNGENEISVSDVTLIPGAELKAFLWSGTDAADGSMMPLSDTAYLGSGESVASEDVLTVSDVTYKNIPLVSDWITGEKSGLGMGAGIIAPEGAPYGVDPKLADVSELNVTYTYDDNYPAQTVDNVLWYKTGAYLASANGANNSIYARDAADWEQKALPIGNGYMGGMLFGLPDKDQIQINEETFWAAGYRGTQTPVSSNTVNPNMSEGINGYMSVGNIFVDFDMPDGAAVNNYYRDLNLDESVAHVRYEYDGVQYSREYFASYPKEVLVFRYTADEAGALSFDVKPVSMHPGEAVVNNGEITITGRLKDSEPYSSGGNAAWNQGSDLEYCTKIKVIADGGTVTDGYNSVSVDGATGVTIIAAAATDYDADQFSFNADGSVNMEQTPYKSTRGVQAAIDKAAARIDGAAAMTYEDLKAEHIADYKEQFGTVSFSLTDKDEICQTPTDELQSSYARTMSTTANSDGTTSVSYDSGDYAALDKHLEELHYNYARYLMISSSRSTTTPANLQGKWCQSTAEIWGSCYCININMEMNYWFAGGANLMDSGKSLIGWFESQIPAGRVTAKNMYGITPQSYIFENSEMTFTDSTDDADDVFIMHTKQAIMGTTDMTGSTNIQSPGNTAWLMYNLWDLYQTSGDKELLANDLYPIMRKAANFYTQYLYKNMRRTTDDTETYPDGYYYTTWEGRSPEHGPTEEGIKYDLQLVAGMYDYTIAAAETLGVDAEKVEAWKEIRDHLETPVELGDDGQIKEWKEETSYNTDADGNALGDPVHRHISHLVGLYPGNLINRDTPELLDGAKKVLEMRGDDATGWSCSYKFLLWARCLEGDKALELFRYQLGDKTYSNLFDTHAPFQIDGNFGSAAGVMELLMQSQTGDIYILPALPTMWDKGEISGIKAKNGAEVSIKWENGEAAEIKITPAFDGDLTIGYDKSNAFTLNG</sequence>
<dbReference type="SUPFAM" id="SSF48208">
    <property type="entry name" value="Six-hairpin glycosidases"/>
    <property type="match status" value="1"/>
</dbReference>
<evidence type="ECO:0000256" key="2">
    <source>
        <dbReference type="SAM" id="SignalP"/>
    </source>
</evidence>
<dbReference type="InterPro" id="IPR027414">
    <property type="entry name" value="GH95_N_dom"/>
</dbReference>
<feature type="non-terminal residue" evidence="6">
    <location>
        <position position="1550"/>
    </location>
</feature>
<keyword evidence="6" id="KW-0378">Hydrolase</keyword>